<dbReference type="SMART" id="SM00248">
    <property type="entry name" value="ANK"/>
    <property type="match status" value="3"/>
</dbReference>
<reference evidence="3 4" key="1">
    <citation type="submission" date="2018-09" db="EMBL/GenBank/DDBJ databases">
        <title>Phylogeny of the Shewanellaceae, and recommendation for two new genera, Pseudoshewanella and Parashewanella.</title>
        <authorList>
            <person name="Wang G."/>
        </authorList>
    </citation>
    <scope>NUCLEOTIDE SEQUENCE [LARGE SCALE GENOMIC DNA]</scope>
    <source>
        <strain evidence="3 4">KCTC 22492</strain>
    </source>
</reference>
<dbReference type="EMBL" id="QYYH01000100">
    <property type="protein sequence ID" value="RJY10583.1"/>
    <property type="molecule type" value="Genomic_DNA"/>
</dbReference>
<evidence type="ECO:0000256" key="1">
    <source>
        <dbReference type="ARBA" id="ARBA00022737"/>
    </source>
</evidence>
<keyword evidence="4" id="KW-1185">Reference proteome</keyword>
<dbReference type="Pfam" id="PF12796">
    <property type="entry name" value="Ank_2"/>
    <property type="match status" value="1"/>
</dbReference>
<accession>A0A3A6U0N4</accession>
<gene>
    <name evidence="3" type="ORF">D5R81_14380</name>
</gene>
<dbReference type="AlphaFoldDB" id="A0A3A6U0N4"/>
<protein>
    <submittedName>
        <fullName evidence="3">Uncharacterized protein</fullName>
    </submittedName>
</protein>
<evidence type="ECO:0000256" key="2">
    <source>
        <dbReference type="ARBA" id="ARBA00023043"/>
    </source>
</evidence>
<dbReference type="InterPro" id="IPR036770">
    <property type="entry name" value="Ankyrin_rpt-contain_sf"/>
</dbReference>
<dbReference type="PANTHER" id="PTHR24198:SF165">
    <property type="entry name" value="ANKYRIN REPEAT-CONTAINING PROTEIN-RELATED"/>
    <property type="match status" value="1"/>
</dbReference>
<keyword evidence="1" id="KW-0677">Repeat</keyword>
<dbReference type="Proteomes" id="UP000273022">
    <property type="component" value="Unassembled WGS sequence"/>
</dbReference>
<proteinExistence type="predicted"/>
<dbReference type="PANTHER" id="PTHR24198">
    <property type="entry name" value="ANKYRIN REPEAT AND PROTEIN KINASE DOMAIN-CONTAINING PROTEIN"/>
    <property type="match status" value="1"/>
</dbReference>
<keyword evidence="2" id="KW-0040">ANK repeat</keyword>
<evidence type="ECO:0000313" key="4">
    <source>
        <dbReference type="Proteomes" id="UP000273022"/>
    </source>
</evidence>
<sequence length="660" mass="74598">MAAENVAINTPYVSNSFIAKEVVSEQPYVKQLKKWTQESTAKISVRLDCVVRNTDTAPSVKNNLMDKLTFLNNSLVFEVETADINSGYIAQLIAISRLMNSAVISNEQLLQIFKQLNDISEITVESRVDRVEKIFESLAFADAGIFKYVVFARKQLASEVSISLMKPQNQITQTLISVEGKKWCGDMLGYSTSEQRVNLGITDILDEPTLKRIKSSAMIWCSNSRVTASLAQYCCLKLFQISTAHNFSVKTLTPDELSECKAISKITGLKISGITKILNCNGLKNKETKIAEFLHQQIAKNFDEILNRQLPYKYRHSTEETSPVFAHIGEMVLVDPQMSLINCLDETVELNDKLSLNVLKFEKLLMLKPKLQAAFVCQLIRRTIDFDALIDFKMDFDNYFYKAELSIEQECVIECVEHTLTVQVASLGYREEFQEQYELKLLETLKKQEHRPLRYLKSDNSATIVRKEMSEFDATMPSVIKAVESDALDEFKTLFGQGGVKDTKVAQLNLLQLACVSSSVKIVEWLLKNTHLDSLTENKSNLLHIACGYSNAETLEIVLKYKNDEKLYDKNANGQTPLTCAIARGELKILRVLVGREYVMLASKQSVRNHPQTIAQQVNPQIVKPLSELLPKGLAEMTRSRPFWSWPFSFGGRPLISGMV</sequence>
<comment type="caution">
    <text evidence="3">The sequence shown here is derived from an EMBL/GenBank/DDBJ whole genome shotgun (WGS) entry which is preliminary data.</text>
</comment>
<evidence type="ECO:0000313" key="3">
    <source>
        <dbReference type="EMBL" id="RJY10583.1"/>
    </source>
</evidence>
<dbReference type="Gene3D" id="1.25.40.20">
    <property type="entry name" value="Ankyrin repeat-containing domain"/>
    <property type="match status" value="1"/>
</dbReference>
<organism evidence="3 4">
    <name type="scientific">Parashewanella spongiae</name>
    <dbReference type="NCBI Taxonomy" id="342950"/>
    <lineage>
        <taxon>Bacteria</taxon>
        <taxon>Pseudomonadati</taxon>
        <taxon>Pseudomonadota</taxon>
        <taxon>Gammaproteobacteria</taxon>
        <taxon>Alteromonadales</taxon>
        <taxon>Shewanellaceae</taxon>
        <taxon>Parashewanella</taxon>
    </lineage>
</organism>
<name>A0A3A6U0N4_9GAMM</name>
<dbReference type="SUPFAM" id="SSF48403">
    <property type="entry name" value="Ankyrin repeat"/>
    <property type="match status" value="1"/>
</dbReference>
<dbReference type="InterPro" id="IPR002110">
    <property type="entry name" value="Ankyrin_rpt"/>
</dbReference>
<dbReference type="RefSeq" id="WP_121854330.1">
    <property type="nucleotide sequence ID" value="NZ_CP037952.1"/>
</dbReference>